<dbReference type="Gene3D" id="3.20.20.70">
    <property type="entry name" value="Aldolase class I"/>
    <property type="match status" value="1"/>
</dbReference>
<dbReference type="GO" id="GO:0046872">
    <property type="term" value="F:metal ion binding"/>
    <property type="evidence" value="ECO:0007669"/>
    <property type="project" value="UniProtKB-KW"/>
</dbReference>
<keyword evidence="2" id="KW-0479">Metal-binding</keyword>
<dbReference type="Pfam" id="PF13186">
    <property type="entry name" value="SPASM"/>
    <property type="match status" value="1"/>
</dbReference>
<keyword evidence="4" id="KW-0411">Iron-sulfur</keyword>
<dbReference type="GO" id="GO:0051536">
    <property type="term" value="F:iron-sulfur cluster binding"/>
    <property type="evidence" value="ECO:0007669"/>
    <property type="project" value="UniProtKB-KW"/>
</dbReference>
<dbReference type="InterPro" id="IPR058240">
    <property type="entry name" value="rSAM_sf"/>
</dbReference>
<reference evidence="7" key="1">
    <citation type="submission" date="2011-11" db="EMBL/GenBank/DDBJ databases">
        <title>Complete sequence of Desulfosporosinus orientis DSM 765.</title>
        <authorList>
            <person name="Lucas S."/>
            <person name="Han J."/>
            <person name="Lapidus A."/>
            <person name="Cheng J.-F."/>
            <person name="Goodwin L."/>
            <person name="Pitluck S."/>
            <person name="Peters L."/>
            <person name="Ovchinnikova G."/>
            <person name="Teshima H."/>
            <person name="Detter J.C."/>
            <person name="Han C."/>
            <person name="Tapia R."/>
            <person name="Land M."/>
            <person name="Hauser L."/>
            <person name="Kyrpides N."/>
            <person name="Ivanova N."/>
            <person name="Pagani I."/>
            <person name="Pester M."/>
            <person name="Spring S."/>
            <person name="Ollivier B."/>
            <person name="Rattei T."/>
            <person name="Klenk H.-P."/>
            <person name="Wagner M."/>
            <person name="Loy A."/>
            <person name="Woyke T."/>
        </authorList>
    </citation>
    <scope>NUCLEOTIDE SEQUENCE [LARGE SCALE GENOMIC DNA]</scope>
    <source>
        <strain evidence="7">ATCC 19365 / DSM 765 / NCIMB 8382 / VKM B-1628</strain>
    </source>
</reference>
<dbReference type="GO" id="GO:0006783">
    <property type="term" value="P:heme biosynthetic process"/>
    <property type="evidence" value="ECO:0007669"/>
    <property type="project" value="TreeGrafter"/>
</dbReference>
<evidence type="ECO:0000256" key="4">
    <source>
        <dbReference type="ARBA" id="ARBA00023014"/>
    </source>
</evidence>
<evidence type="ECO:0000256" key="2">
    <source>
        <dbReference type="ARBA" id="ARBA00022723"/>
    </source>
</evidence>
<dbReference type="InterPro" id="IPR050377">
    <property type="entry name" value="Radical_SAM_PqqE_MftC-like"/>
</dbReference>
<dbReference type="PANTHER" id="PTHR11228:SF7">
    <property type="entry name" value="PQQA PEPTIDE CYCLASE"/>
    <property type="match status" value="1"/>
</dbReference>
<evidence type="ECO:0000256" key="3">
    <source>
        <dbReference type="ARBA" id="ARBA00023004"/>
    </source>
</evidence>
<feature type="domain" description="Radical SAM core" evidence="5">
    <location>
        <begin position="94"/>
        <end position="304"/>
    </location>
</feature>
<dbReference type="Proteomes" id="UP000006346">
    <property type="component" value="Chromosome"/>
</dbReference>
<reference evidence="6 7" key="2">
    <citation type="journal article" date="2012" name="J. Bacteriol.">
        <title>Complete genome sequences of Desulfosporosinus orientis DSM765T, Desulfosporosinus youngiae DSM17734T, Desulfosporosinus meridiei DSM13257T, and Desulfosporosinus acidiphilus DSM22704T.</title>
        <authorList>
            <person name="Pester M."/>
            <person name="Brambilla E."/>
            <person name="Alazard D."/>
            <person name="Rattei T."/>
            <person name="Weinmaier T."/>
            <person name="Han J."/>
            <person name="Lucas S."/>
            <person name="Lapidus A."/>
            <person name="Cheng J.F."/>
            <person name="Goodwin L."/>
            <person name="Pitluck S."/>
            <person name="Peters L."/>
            <person name="Ovchinnikova G."/>
            <person name="Teshima H."/>
            <person name="Detter J.C."/>
            <person name="Han C.S."/>
            <person name="Tapia R."/>
            <person name="Land M.L."/>
            <person name="Hauser L."/>
            <person name="Kyrpides N.C."/>
            <person name="Ivanova N.N."/>
            <person name="Pagani I."/>
            <person name="Huntmann M."/>
            <person name="Wei C.L."/>
            <person name="Davenport K.W."/>
            <person name="Daligault H."/>
            <person name="Chain P.S."/>
            <person name="Chen A."/>
            <person name="Mavromatis K."/>
            <person name="Markowitz V."/>
            <person name="Szeto E."/>
            <person name="Mikhailova N."/>
            <person name="Pati A."/>
            <person name="Wagner M."/>
            <person name="Woyke T."/>
            <person name="Ollivier B."/>
            <person name="Klenk H.P."/>
            <person name="Spring S."/>
            <person name="Loy A."/>
        </authorList>
    </citation>
    <scope>NUCLEOTIDE SEQUENCE [LARGE SCALE GENOMIC DNA]</scope>
    <source>
        <strain evidence="7">ATCC 19365 / DSM 765 / NCIMB 8382 / VKM B-1628</strain>
    </source>
</reference>
<name>G7WF66_DESOD</name>
<evidence type="ECO:0000259" key="5">
    <source>
        <dbReference type="PROSITE" id="PS51918"/>
    </source>
</evidence>
<keyword evidence="1" id="KW-0949">S-adenosyl-L-methionine</keyword>
<dbReference type="PANTHER" id="PTHR11228">
    <property type="entry name" value="RADICAL SAM DOMAIN PROTEIN"/>
    <property type="match status" value="1"/>
</dbReference>
<dbReference type="Pfam" id="PF04055">
    <property type="entry name" value="Radical_SAM"/>
    <property type="match status" value="1"/>
</dbReference>
<dbReference type="STRING" id="768706.Desor_2069"/>
<protein>
    <submittedName>
        <fullName evidence="6">Putative Fe-S oxidoreductase</fullName>
    </submittedName>
</protein>
<dbReference type="InterPro" id="IPR023885">
    <property type="entry name" value="4Fe4S-binding_SPASM_dom"/>
</dbReference>
<dbReference type="GO" id="GO:0003824">
    <property type="term" value="F:catalytic activity"/>
    <property type="evidence" value="ECO:0007669"/>
    <property type="project" value="InterPro"/>
</dbReference>
<keyword evidence="3" id="KW-0408">Iron</keyword>
<evidence type="ECO:0000313" key="7">
    <source>
        <dbReference type="Proteomes" id="UP000006346"/>
    </source>
</evidence>
<keyword evidence="7" id="KW-1185">Reference proteome</keyword>
<dbReference type="InterPro" id="IPR007197">
    <property type="entry name" value="rSAM"/>
</dbReference>
<evidence type="ECO:0000256" key="1">
    <source>
        <dbReference type="ARBA" id="ARBA00022691"/>
    </source>
</evidence>
<dbReference type="SUPFAM" id="SSF102114">
    <property type="entry name" value="Radical SAM enzymes"/>
    <property type="match status" value="1"/>
</dbReference>
<dbReference type="SFLD" id="SFLDG01067">
    <property type="entry name" value="SPASM/twitch_domain_containing"/>
    <property type="match status" value="1"/>
</dbReference>
<dbReference type="OrthoDB" id="7021155at2"/>
<gene>
    <name evidence="6" type="ordered locus">Desor_2069</name>
</gene>
<dbReference type="InterPro" id="IPR013785">
    <property type="entry name" value="Aldolase_TIM"/>
</dbReference>
<dbReference type="eggNOG" id="COG0535">
    <property type="taxonomic scope" value="Bacteria"/>
</dbReference>
<evidence type="ECO:0000313" key="6">
    <source>
        <dbReference type="EMBL" id="AET67677.1"/>
    </source>
</evidence>
<dbReference type="KEGG" id="dor:Desor_2069"/>
<proteinExistence type="predicted"/>
<dbReference type="PATRIC" id="fig|768706.3.peg.2083"/>
<dbReference type="HOGENOM" id="CLU_043914_0_0_9"/>
<dbReference type="EMBL" id="CP003108">
    <property type="protein sequence ID" value="AET67677.1"/>
    <property type="molecule type" value="Genomic_DNA"/>
</dbReference>
<dbReference type="CDD" id="cd01335">
    <property type="entry name" value="Radical_SAM"/>
    <property type="match status" value="1"/>
</dbReference>
<dbReference type="AlphaFoldDB" id="G7WF66"/>
<dbReference type="PROSITE" id="PS51918">
    <property type="entry name" value="RADICAL_SAM"/>
    <property type="match status" value="1"/>
</dbReference>
<accession>G7WF66</accession>
<sequence>MLKVRNVTGAGKGVFELRLKLSVFCCFLPQVWKRELSLRRFILLLRRLLLFLSRMKHNKYVTIDGKTRIGLYIPGFPSAAFQTACRKFRQFEEKMPCTTVLVSVTSACPYHCRHCYQKFDRGPDVDIQVLTGVVRRLQEMGIAFFNIEGGEPFFAYERLRQICLVIDERSEIWINSTGAGMTLKRLRELKGLGVTAVMFSMHSPQAQAFNDFLGKDSAWDTMAEGVRLCHEAGLAVAFNTCLLREDFYNGTFENIMARAKEFKACYVQIIKPKPAGGWLENREHEFTASDIRLIKEKVNRYNLDKRFAGYPAISAQIMEEDPFVFGCTAGGTDRFYINAKGDLQPCEFLNISFGNIGADSFAEIYQTMRSCFPWGGENYLCESCSREIHYLYQENGLKSLPLTLELSKRIYTSWERGKAADLYEKLERLR</sequence>
<organism evidence="6 7">
    <name type="scientific">Desulfosporosinus orientis (strain ATCC 19365 / DSM 765 / NCIMB 8382 / VKM B-1628 / Singapore I)</name>
    <name type="common">Desulfotomaculum orientis</name>
    <dbReference type="NCBI Taxonomy" id="768706"/>
    <lineage>
        <taxon>Bacteria</taxon>
        <taxon>Bacillati</taxon>
        <taxon>Bacillota</taxon>
        <taxon>Clostridia</taxon>
        <taxon>Eubacteriales</taxon>
        <taxon>Desulfitobacteriaceae</taxon>
        <taxon>Desulfosporosinus</taxon>
    </lineage>
</organism>
<dbReference type="SFLD" id="SFLDS00029">
    <property type="entry name" value="Radical_SAM"/>
    <property type="match status" value="1"/>
</dbReference>